<dbReference type="InterPro" id="IPR010315">
    <property type="entry name" value="DUF915_hydro-like"/>
</dbReference>
<proteinExistence type="predicted"/>
<evidence type="ECO:0000313" key="1">
    <source>
        <dbReference type="EMBL" id="MBB4011009.1"/>
    </source>
</evidence>
<dbReference type="Gene3D" id="3.40.50.1820">
    <property type="entry name" value="alpha/beta hydrolase"/>
    <property type="match status" value="1"/>
</dbReference>
<dbReference type="Proteomes" id="UP000561045">
    <property type="component" value="Unassembled WGS sequence"/>
</dbReference>
<evidence type="ECO:0000313" key="2">
    <source>
        <dbReference type="Proteomes" id="UP000561045"/>
    </source>
</evidence>
<sequence length="396" mass="42912">MPPRFSELQRNVREVDSLAVLHGEVSGARADNESIIVAAIAGTDDVPLVANYGEVLANGRYLLRVTAGTSYRLVAFLDANRNLRLDEGERVGVLPARALGVSGRPVGGLNIALDPKVQLSTADRRALGGLNAVKRIELPVAMGSVVDIDDATFTPEVASKGLWAPSDFLSEVGGGVYFLQPYSAARVPVLFVHGAGGNPREFEVLINALDRDRFQPWVYYYPSGVRLEAAAQGLDSIISALRRELGFSRMIITAHSMGGLVSMAYIKRQEASGKRDLVPLLVTLATPWRGHRAAALGVKHAPVAIPSWIDMQEDSDLQQALFSRPLASSTRFALLFGFHGDSGDGTISLASQLRPEAQRDAEKVLGFDETHTSILRSEAVRDNWLMLLDSVVRPKH</sequence>
<keyword evidence="2" id="KW-1185">Reference proteome</keyword>
<reference evidence="1 2" key="1">
    <citation type="submission" date="2020-08" db="EMBL/GenBank/DDBJ databases">
        <title>Genomic Encyclopedia of Type Strains, Phase IV (KMG-IV): sequencing the most valuable type-strain genomes for metagenomic binning, comparative biology and taxonomic classification.</title>
        <authorList>
            <person name="Goeker M."/>
        </authorList>
    </citation>
    <scope>NUCLEOTIDE SEQUENCE [LARGE SCALE GENOMIC DNA]</scope>
    <source>
        <strain evidence="1 2">DSM 106739</strain>
    </source>
</reference>
<dbReference type="EMBL" id="JACIET010000001">
    <property type="protein sequence ID" value="MBB4011009.1"/>
    <property type="molecule type" value="Genomic_DNA"/>
</dbReference>
<dbReference type="SUPFAM" id="SSF53474">
    <property type="entry name" value="alpha/beta-Hydrolases"/>
    <property type="match status" value="1"/>
</dbReference>
<dbReference type="RefSeq" id="WP_183631220.1">
    <property type="nucleotide sequence ID" value="NZ_BAABLE010000011.1"/>
</dbReference>
<organism evidence="1 2">
    <name type="scientific">Niveibacterium umoris</name>
    <dbReference type="NCBI Taxonomy" id="1193620"/>
    <lineage>
        <taxon>Bacteria</taxon>
        <taxon>Pseudomonadati</taxon>
        <taxon>Pseudomonadota</taxon>
        <taxon>Betaproteobacteria</taxon>
        <taxon>Rhodocyclales</taxon>
        <taxon>Rhodocyclaceae</taxon>
        <taxon>Niveibacterium</taxon>
    </lineage>
</organism>
<accession>A0A840BHB5</accession>
<gene>
    <name evidence="1" type="ORF">GGR36_000317</name>
</gene>
<dbReference type="Pfam" id="PF06028">
    <property type="entry name" value="DUF915"/>
    <property type="match status" value="1"/>
</dbReference>
<dbReference type="AlphaFoldDB" id="A0A840BHB5"/>
<name>A0A840BHB5_9RHOO</name>
<comment type="caution">
    <text evidence="1">The sequence shown here is derived from an EMBL/GenBank/DDBJ whole genome shotgun (WGS) entry which is preliminary data.</text>
</comment>
<dbReference type="InterPro" id="IPR029058">
    <property type="entry name" value="AB_hydrolase_fold"/>
</dbReference>
<protein>
    <submittedName>
        <fullName evidence="1">Pimeloyl-ACP methyl ester carboxylesterase</fullName>
    </submittedName>
</protein>